<keyword evidence="4 6" id="KW-0067">ATP-binding</keyword>
<dbReference type="PROSITE" id="PS50893">
    <property type="entry name" value="ABC_TRANSPORTER_2"/>
    <property type="match status" value="1"/>
</dbReference>
<dbReference type="InterPro" id="IPR017871">
    <property type="entry name" value="ABC_transporter-like_CS"/>
</dbReference>
<dbReference type="SMART" id="SM00382">
    <property type="entry name" value="AAA"/>
    <property type="match status" value="1"/>
</dbReference>
<dbReference type="GO" id="GO:0005524">
    <property type="term" value="F:ATP binding"/>
    <property type="evidence" value="ECO:0007669"/>
    <property type="project" value="UniProtKB-KW"/>
</dbReference>
<dbReference type="Gene3D" id="3.40.50.300">
    <property type="entry name" value="P-loop containing nucleotide triphosphate hydrolases"/>
    <property type="match status" value="1"/>
</dbReference>
<accession>A0ABT0I2E2</accession>
<dbReference type="InterPro" id="IPR027417">
    <property type="entry name" value="P-loop_NTPase"/>
</dbReference>
<dbReference type="PANTHER" id="PTHR42711:SF5">
    <property type="entry name" value="ABC TRANSPORTER ATP-BINDING PROTEIN NATA"/>
    <property type="match status" value="1"/>
</dbReference>
<gene>
    <name evidence="6" type="ORF">LNP07_05050</name>
</gene>
<evidence type="ECO:0000256" key="4">
    <source>
        <dbReference type="ARBA" id="ARBA00022840"/>
    </source>
</evidence>
<keyword evidence="2" id="KW-0813">Transport</keyword>
<proteinExistence type="inferred from homology"/>
<evidence type="ECO:0000313" key="6">
    <source>
        <dbReference type="EMBL" id="MCK8624881.1"/>
    </source>
</evidence>
<dbReference type="InterPro" id="IPR025302">
    <property type="entry name" value="DrrA1/2-like_C"/>
</dbReference>
<evidence type="ECO:0000256" key="3">
    <source>
        <dbReference type="ARBA" id="ARBA00022741"/>
    </source>
</evidence>
<dbReference type="PANTHER" id="PTHR42711">
    <property type="entry name" value="ABC TRANSPORTER ATP-BINDING PROTEIN"/>
    <property type="match status" value="1"/>
</dbReference>
<evidence type="ECO:0000256" key="1">
    <source>
        <dbReference type="ARBA" id="ARBA00005417"/>
    </source>
</evidence>
<dbReference type="SUPFAM" id="SSF52540">
    <property type="entry name" value="P-loop containing nucleoside triphosphate hydrolases"/>
    <property type="match status" value="1"/>
</dbReference>
<dbReference type="Proteomes" id="UP001522905">
    <property type="component" value="Unassembled WGS sequence"/>
</dbReference>
<dbReference type="InterPro" id="IPR003439">
    <property type="entry name" value="ABC_transporter-like_ATP-bd"/>
</dbReference>
<keyword evidence="7" id="KW-1185">Reference proteome</keyword>
<protein>
    <submittedName>
        <fullName evidence="6">ATP-binding cassette domain-containing protein</fullName>
    </submittedName>
</protein>
<dbReference type="EMBL" id="JAJIAO010000004">
    <property type="protein sequence ID" value="MCK8624881.1"/>
    <property type="molecule type" value="Genomic_DNA"/>
</dbReference>
<evidence type="ECO:0000256" key="2">
    <source>
        <dbReference type="ARBA" id="ARBA00022448"/>
    </source>
</evidence>
<evidence type="ECO:0000259" key="5">
    <source>
        <dbReference type="PROSITE" id="PS50893"/>
    </source>
</evidence>
<dbReference type="InterPro" id="IPR050763">
    <property type="entry name" value="ABC_transporter_ATP-binding"/>
</dbReference>
<reference evidence="6 7" key="1">
    <citation type="submission" date="2021-11" db="EMBL/GenBank/DDBJ databases">
        <title>Comparative genomics of bee honey and flower isolates.</title>
        <authorList>
            <person name="Bechtner J.D."/>
            <person name="Gallus M.K."/>
            <person name="Ehrmann M."/>
        </authorList>
    </citation>
    <scope>NUCLEOTIDE SEQUENCE [LARGE SCALE GENOMIC DNA]</scope>
    <source>
        <strain evidence="6 7">M161</strain>
    </source>
</reference>
<dbReference type="PROSITE" id="PS00211">
    <property type="entry name" value="ABC_TRANSPORTER_1"/>
    <property type="match status" value="1"/>
</dbReference>
<comment type="similarity">
    <text evidence="1">Belongs to the ABC transporter superfamily.</text>
</comment>
<name>A0ABT0I2E2_9LACO</name>
<dbReference type="RefSeq" id="WP_220728713.1">
    <property type="nucleotide sequence ID" value="NZ_BPLM01000021.1"/>
</dbReference>
<keyword evidence="3" id="KW-0547">Nucleotide-binding</keyword>
<dbReference type="InterPro" id="IPR003593">
    <property type="entry name" value="AAA+_ATPase"/>
</dbReference>
<dbReference type="Pfam" id="PF00005">
    <property type="entry name" value="ABC_tran"/>
    <property type="match status" value="1"/>
</dbReference>
<sequence length="290" mass="32942">MIEFKNVSKNFGNFNAVSNLSFKLNKGEILSLIGQNGAGKSTTFHMLLDFIKPTKGQIIWNKNLKRNIGYMPEERGLYPKESIKNQILYFAALHGMHKSKAYVELKKWMNKLNVVGEPNDHIESLSKGNAQKVQLIACLMFSPELLILDEPFSGLDPVNADLLIKAILEAKNNGTMIIFSTHNMENVEKLSDYIIMLSHGKTVLKGDIHSIYKQFGRTRLSIEGYKNIKLLEDFPGIKNIDFYNDDCANMELENENVGKTLFNKISEDGYVPVFDQHYPSLDSIFKLKAK</sequence>
<dbReference type="Pfam" id="PF13732">
    <property type="entry name" value="DrrA1-3_C"/>
    <property type="match status" value="1"/>
</dbReference>
<organism evidence="6 7">
    <name type="scientific">Apilactobacillus xinyiensis</name>
    <dbReference type="NCBI Taxonomy" id="2841032"/>
    <lineage>
        <taxon>Bacteria</taxon>
        <taxon>Bacillati</taxon>
        <taxon>Bacillota</taxon>
        <taxon>Bacilli</taxon>
        <taxon>Lactobacillales</taxon>
        <taxon>Lactobacillaceae</taxon>
        <taxon>Apilactobacillus</taxon>
    </lineage>
</organism>
<feature type="domain" description="ABC transporter" evidence="5">
    <location>
        <begin position="2"/>
        <end position="224"/>
    </location>
</feature>
<comment type="caution">
    <text evidence="6">The sequence shown here is derived from an EMBL/GenBank/DDBJ whole genome shotgun (WGS) entry which is preliminary data.</text>
</comment>
<evidence type="ECO:0000313" key="7">
    <source>
        <dbReference type="Proteomes" id="UP001522905"/>
    </source>
</evidence>